<protein>
    <submittedName>
        <fullName evidence="8">RNA polymerase sigma factor</fullName>
    </submittedName>
</protein>
<evidence type="ECO:0000259" key="6">
    <source>
        <dbReference type="Pfam" id="PF04542"/>
    </source>
</evidence>
<accession>A0ABY6CTV2</accession>
<dbReference type="InterPro" id="IPR007627">
    <property type="entry name" value="RNA_pol_sigma70_r2"/>
</dbReference>
<evidence type="ECO:0000256" key="4">
    <source>
        <dbReference type="ARBA" id="ARBA00023125"/>
    </source>
</evidence>
<dbReference type="Pfam" id="PF08281">
    <property type="entry name" value="Sigma70_r4_2"/>
    <property type="match status" value="1"/>
</dbReference>
<feature type="domain" description="RNA polymerase sigma-70 region 2" evidence="6">
    <location>
        <begin position="21"/>
        <end position="88"/>
    </location>
</feature>
<dbReference type="InterPro" id="IPR013324">
    <property type="entry name" value="RNA_pol_sigma_r3/r4-like"/>
</dbReference>
<evidence type="ECO:0000256" key="1">
    <source>
        <dbReference type="ARBA" id="ARBA00010641"/>
    </source>
</evidence>
<dbReference type="SUPFAM" id="SSF88946">
    <property type="entry name" value="Sigma2 domain of RNA polymerase sigma factors"/>
    <property type="match status" value="1"/>
</dbReference>
<evidence type="ECO:0000256" key="2">
    <source>
        <dbReference type="ARBA" id="ARBA00023015"/>
    </source>
</evidence>
<dbReference type="InterPro" id="IPR013249">
    <property type="entry name" value="RNA_pol_sigma70_r4_t2"/>
</dbReference>
<dbReference type="InterPro" id="IPR014284">
    <property type="entry name" value="RNA_pol_sigma-70_dom"/>
</dbReference>
<reference evidence="8" key="1">
    <citation type="submission" date="2022-09" db="EMBL/GenBank/DDBJ databases">
        <title>Comparative genomics and taxonomic characterization of three novel marine species of genus Reichenbachiella exhibiting antioxidant and polysaccharide degradation activities.</title>
        <authorList>
            <person name="Muhammad N."/>
            <person name="Lee Y.-J."/>
            <person name="Ko J."/>
            <person name="Kim S.-G."/>
        </authorList>
    </citation>
    <scope>NUCLEOTIDE SEQUENCE</scope>
    <source>
        <strain evidence="8">BKB1-1</strain>
    </source>
</reference>
<organism evidence="8 9">
    <name type="scientific">Reichenbachiella agarivorans</name>
    <dbReference type="NCBI Taxonomy" id="2979464"/>
    <lineage>
        <taxon>Bacteria</taxon>
        <taxon>Pseudomonadati</taxon>
        <taxon>Bacteroidota</taxon>
        <taxon>Cytophagia</taxon>
        <taxon>Cytophagales</taxon>
        <taxon>Reichenbachiellaceae</taxon>
        <taxon>Reichenbachiella</taxon>
    </lineage>
</organism>
<name>A0ABY6CTV2_9BACT</name>
<proteinExistence type="inferred from homology"/>
<keyword evidence="2" id="KW-0805">Transcription regulation</keyword>
<dbReference type="PANTHER" id="PTHR43133:SF8">
    <property type="entry name" value="RNA POLYMERASE SIGMA FACTOR HI_1459-RELATED"/>
    <property type="match status" value="1"/>
</dbReference>
<evidence type="ECO:0000313" key="8">
    <source>
        <dbReference type="EMBL" id="UXP33954.1"/>
    </source>
</evidence>
<comment type="similarity">
    <text evidence="1">Belongs to the sigma-70 factor family. ECF subfamily.</text>
</comment>
<dbReference type="InterPro" id="IPR013325">
    <property type="entry name" value="RNA_pol_sigma_r2"/>
</dbReference>
<keyword evidence="9" id="KW-1185">Reference proteome</keyword>
<dbReference type="PANTHER" id="PTHR43133">
    <property type="entry name" value="RNA POLYMERASE ECF-TYPE SIGMA FACTO"/>
    <property type="match status" value="1"/>
</dbReference>
<evidence type="ECO:0000256" key="5">
    <source>
        <dbReference type="ARBA" id="ARBA00023163"/>
    </source>
</evidence>
<evidence type="ECO:0000259" key="7">
    <source>
        <dbReference type="Pfam" id="PF08281"/>
    </source>
</evidence>
<keyword evidence="4" id="KW-0238">DNA-binding</keyword>
<dbReference type="Gene3D" id="1.10.10.10">
    <property type="entry name" value="Winged helix-like DNA-binding domain superfamily/Winged helix DNA-binding domain"/>
    <property type="match status" value="1"/>
</dbReference>
<gene>
    <name evidence="8" type="ORF">N6H18_08350</name>
</gene>
<dbReference type="InterPro" id="IPR036388">
    <property type="entry name" value="WH-like_DNA-bd_sf"/>
</dbReference>
<sequence length="187" mass="21590">MEDTLLIDQLVQQNTAAFKVLFDTYAKMVYNTCLNFLQVQEDAEEVTQDVFMEINAQIHHFEGKSSLKTWIYRIACNKSLEHLRKAKRKKRFAFFVSVDDHEVQGDLLIDHPGIEAENLDKATLIQKELHGLAENQRTAFTLYHMEGLTYKEISEIMDLSLSSVESLMFRAKTNLKKKLSTLNLISS</sequence>
<dbReference type="SUPFAM" id="SSF88659">
    <property type="entry name" value="Sigma3 and sigma4 domains of RNA polymerase sigma factors"/>
    <property type="match status" value="1"/>
</dbReference>
<dbReference type="RefSeq" id="WP_262311380.1">
    <property type="nucleotide sequence ID" value="NZ_CP106679.1"/>
</dbReference>
<keyword evidence="3" id="KW-0731">Sigma factor</keyword>
<dbReference type="CDD" id="cd06171">
    <property type="entry name" value="Sigma70_r4"/>
    <property type="match status" value="1"/>
</dbReference>
<dbReference type="NCBIfam" id="TIGR02937">
    <property type="entry name" value="sigma70-ECF"/>
    <property type="match status" value="1"/>
</dbReference>
<dbReference type="Gene3D" id="1.10.1740.10">
    <property type="match status" value="1"/>
</dbReference>
<keyword evidence="5" id="KW-0804">Transcription</keyword>
<dbReference type="InterPro" id="IPR039425">
    <property type="entry name" value="RNA_pol_sigma-70-like"/>
</dbReference>
<evidence type="ECO:0000313" key="9">
    <source>
        <dbReference type="Proteomes" id="UP001065174"/>
    </source>
</evidence>
<dbReference type="Pfam" id="PF04542">
    <property type="entry name" value="Sigma70_r2"/>
    <property type="match status" value="1"/>
</dbReference>
<feature type="domain" description="RNA polymerase sigma factor 70 region 4 type 2" evidence="7">
    <location>
        <begin position="125"/>
        <end position="175"/>
    </location>
</feature>
<evidence type="ECO:0000256" key="3">
    <source>
        <dbReference type="ARBA" id="ARBA00023082"/>
    </source>
</evidence>
<dbReference type="Proteomes" id="UP001065174">
    <property type="component" value="Chromosome"/>
</dbReference>
<dbReference type="EMBL" id="CP106679">
    <property type="protein sequence ID" value="UXP33954.1"/>
    <property type="molecule type" value="Genomic_DNA"/>
</dbReference>